<gene>
    <name evidence="3" type="ORF">EYW49_06350</name>
</gene>
<dbReference type="PANTHER" id="PTHR33937:SF1">
    <property type="entry name" value="IRON-MOLIBDENUM COFACTOR PROCESSING PROTEIN"/>
    <property type="match status" value="1"/>
</dbReference>
<accession>A0A4Q9VWE2</accession>
<keyword evidence="4" id="KW-1185">Reference proteome</keyword>
<dbReference type="InterPro" id="IPR051840">
    <property type="entry name" value="NifX/NifY_domain"/>
</dbReference>
<dbReference type="Pfam" id="PF02579">
    <property type="entry name" value="Nitro_FeMo-Co"/>
    <property type="match status" value="1"/>
</dbReference>
<comment type="caution">
    <text evidence="3">The sequence shown here is derived from an EMBL/GenBank/DDBJ whole genome shotgun (WGS) entry which is preliminary data.</text>
</comment>
<dbReference type="SUPFAM" id="SSF53146">
    <property type="entry name" value="Nitrogenase accessory factor-like"/>
    <property type="match status" value="1"/>
</dbReference>
<dbReference type="PANTHER" id="PTHR33937">
    <property type="entry name" value="IRON-MOLYBDENUM PROTEIN-RELATED-RELATED"/>
    <property type="match status" value="1"/>
</dbReference>
<name>A0A4Q9VWE2_9HYPH</name>
<protein>
    <submittedName>
        <fullName evidence="3">Dinitrogenase iron-molybdenum cofactor biosynthesis protein</fullName>
    </submittedName>
</protein>
<evidence type="ECO:0000313" key="3">
    <source>
        <dbReference type="EMBL" id="TBW39560.1"/>
    </source>
</evidence>
<evidence type="ECO:0000259" key="2">
    <source>
        <dbReference type="Pfam" id="PF02579"/>
    </source>
</evidence>
<feature type="domain" description="Dinitrogenase iron-molybdenum cofactor biosynthesis" evidence="2">
    <location>
        <begin position="9"/>
        <end position="102"/>
    </location>
</feature>
<dbReference type="Proteomes" id="UP000292781">
    <property type="component" value="Unassembled WGS sequence"/>
</dbReference>
<evidence type="ECO:0000313" key="4">
    <source>
        <dbReference type="Proteomes" id="UP000292781"/>
    </source>
</evidence>
<dbReference type="Gene3D" id="3.30.420.130">
    <property type="entry name" value="Dinitrogenase iron-molybdenum cofactor biosynthesis domain"/>
    <property type="match status" value="1"/>
</dbReference>
<reference evidence="3 4" key="1">
    <citation type="submission" date="2019-02" db="EMBL/GenBank/DDBJ databases">
        <title>Siculibacillus lacustris gen. nov., sp. nov., a new rosette-forming bacterium isolated from a freshwater crater lake (Lake St. Ana, Romania).</title>
        <authorList>
            <person name="Felfoldi T."/>
            <person name="Marton Z."/>
            <person name="Szabo A."/>
            <person name="Mentes A."/>
            <person name="Boka K."/>
            <person name="Marialigeti K."/>
            <person name="Mathe I."/>
            <person name="Koncz M."/>
            <person name="Schumann P."/>
            <person name="Toth E."/>
        </authorList>
    </citation>
    <scope>NUCLEOTIDE SEQUENCE [LARGE SCALE GENOMIC DNA]</scope>
    <source>
        <strain evidence="3 4">SA-279</strain>
    </source>
</reference>
<dbReference type="InterPro" id="IPR036105">
    <property type="entry name" value="DiNase_FeMo-co_biosyn_sf"/>
</dbReference>
<keyword evidence="1" id="KW-0535">Nitrogen fixation</keyword>
<sequence>MAVAVGSRDGRAVTEHFGSAEVFAIWHLGEGAPRLVETRANEAACGHAVDPAAAMDRSVELVADCRAVVVTRIGDCALTRLNKLGVLAFESDESVAATLAELADFFAEERAAAEVRA</sequence>
<dbReference type="EMBL" id="SJFN01000007">
    <property type="protein sequence ID" value="TBW39560.1"/>
    <property type="molecule type" value="Genomic_DNA"/>
</dbReference>
<proteinExistence type="predicted"/>
<dbReference type="AlphaFoldDB" id="A0A4Q9VWE2"/>
<evidence type="ECO:0000256" key="1">
    <source>
        <dbReference type="ARBA" id="ARBA00023231"/>
    </source>
</evidence>
<dbReference type="OrthoDB" id="280278at2"/>
<dbReference type="InterPro" id="IPR003731">
    <property type="entry name" value="Di-Nase_FeMo-co_biosynth"/>
</dbReference>
<organism evidence="3 4">
    <name type="scientific">Siculibacillus lacustris</name>
    <dbReference type="NCBI Taxonomy" id="1549641"/>
    <lineage>
        <taxon>Bacteria</taxon>
        <taxon>Pseudomonadati</taxon>
        <taxon>Pseudomonadota</taxon>
        <taxon>Alphaproteobacteria</taxon>
        <taxon>Hyphomicrobiales</taxon>
        <taxon>Ancalomicrobiaceae</taxon>
        <taxon>Siculibacillus</taxon>
    </lineage>
</organism>